<dbReference type="RefSeq" id="WP_092986603.1">
    <property type="nucleotide sequence ID" value="NZ_FNFY01000014.1"/>
</dbReference>
<gene>
    <name evidence="5" type="primary">menE</name>
    <name evidence="8" type="ORF">SAMN05216216_11446</name>
</gene>
<comment type="catalytic activity">
    <reaction evidence="5">
        <text>2-succinylbenzoate + ATP + CoA = 2-succinylbenzoyl-CoA + AMP + diphosphate</text>
        <dbReference type="Rhea" id="RHEA:17009"/>
        <dbReference type="ChEBI" id="CHEBI:18325"/>
        <dbReference type="ChEBI" id="CHEBI:30616"/>
        <dbReference type="ChEBI" id="CHEBI:33019"/>
        <dbReference type="ChEBI" id="CHEBI:57287"/>
        <dbReference type="ChEBI" id="CHEBI:57364"/>
        <dbReference type="ChEBI" id="CHEBI:456215"/>
        <dbReference type="EC" id="6.2.1.26"/>
    </reaction>
</comment>
<dbReference type="Gene3D" id="3.40.50.12780">
    <property type="entry name" value="N-terminal domain of ligase-like"/>
    <property type="match status" value="1"/>
</dbReference>
<evidence type="ECO:0000256" key="5">
    <source>
        <dbReference type="HAMAP-Rule" id="MF_00731"/>
    </source>
</evidence>
<dbReference type="InterPro" id="IPR025110">
    <property type="entry name" value="AMP-bd_C"/>
</dbReference>
<dbReference type="OrthoDB" id="9757771at2"/>
<keyword evidence="2 5" id="KW-0436">Ligase</keyword>
<comment type="pathway">
    <text evidence="5">Quinol/quinone metabolism; menaquinone biosynthesis.</text>
</comment>
<dbReference type="InterPro" id="IPR020845">
    <property type="entry name" value="AMP-binding_CS"/>
</dbReference>
<dbReference type="EC" id="6.2.1.26" evidence="5"/>
<comment type="similarity">
    <text evidence="5">Belongs to the ATP-dependent AMP-binding enzyme family. MenE subfamily.</text>
</comment>
<feature type="domain" description="AMP-binding enzyme C-terminal" evidence="7">
    <location>
        <begin position="372"/>
        <end position="444"/>
    </location>
</feature>
<dbReference type="PROSITE" id="PS00455">
    <property type="entry name" value="AMP_BINDING"/>
    <property type="match status" value="1"/>
</dbReference>
<evidence type="ECO:0000256" key="4">
    <source>
        <dbReference type="ARBA" id="ARBA00022840"/>
    </source>
</evidence>
<dbReference type="InterPro" id="IPR000873">
    <property type="entry name" value="AMP-dep_synth/lig_dom"/>
</dbReference>
<evidence type="ECO:0000256" key="3">
    <source>
        <dbReference type="ARBA" id="ARBA00022741"/>
    </source>
</evidence>
<dbReference type="Pfam" id="PF13193">
    <property type="entry name" value="AMP-binding_C"/>
    <property type="match status" value="1"/>
</dbReference>
<dbReference type="EMBL" id="FNFY01000014">
    <property type="protein sequence ID" value="SDK92925.1"/>
    <property type="molecule type" value="Genomic_DNA"/>
</dbReference>
<keyword evidence="3 5" id="KW-0547">Nucleotide-binding</keyword>
<evidence type="ECO:0000313" key="8">
    <source>
        <dbReference type="EMBL" id="SDK92925.1"/>
    </source>
</evidence>
<evidence type="ECO:0000259" key="6">
    <source>
        <dbReference type="Pfam" id="PF00501"/>
    </source>
</evidence>
<name>A0A1G9FX78_9BACL</name>
<dbReference type="GO" id="GO:0005524">
    <property type="term" value="F:ATP binding"/>
    <property type="evidence" value="ECO:0007669"/>
    <property type="project" value="UniProtKB-KW"/>
</dbReference>
<dbReference type="InterPro" id="IPR042099">
    <property type="entry name" value="ANL_N_sf"/>
</dbReference>
<dbReference type="SUPFAM" id="SSF56801">
    <property type="entry name" value="Acetyl-CoA synthetase-like"/>
    <property type="match status" value="1"/>
</dbReference>
<dbReference type="UniPathway" id="UPA01057">
    <property type="reaction ID" value="UER00166"/>
</dbReference>
<dbReference type="GO" id="GO:0008756">
    <property type="term" value="F:o-succinylbenzoate-CoA ligase activity"/>
    <property type="evidence" value="ECO:0007669"/>
    <property type="project" value="UniProtKB-UniRule"/>
</dbReference>
<evidence type="ECO:0000256" key="2">
    <source>
        <dbReference type="ARBA" id="ARBA00022598"/>
    </source>
</evidence>
<dbReference type="UniPathway" id="UPA00079"/>
<dbReference type="GO" id="GO:0031956">
    <property type="term" value="F:medium-chain fatty acid-CoA ligase activity"/>
    <property type="evidence" value="ECO:0007669"/>
    <property type="project" value="TreeGrafter"/>
</dbReference>
<proteinExistence type="inferred from homology"/>
<dbReference type="InterPro" id="IPR010192">
    <property type="entry name" value="MenE"/>
</dbReference>
<dbReference type="STRING" id="576118.SAMN05216216_11446"/>
<keyword evidence="4 5" id="KW-0067">ATP-binding</keyword>
<feature type="domain" description="AMP-dependent synthetase/ligase" evidence="6">
    <location>
        <begin position="8"/>
        <end position="326"/>
    </location>
</feature>
<dbReference type="HAMAP" id="MF_00731">
    <property type="entry name" value="MenE"/>
    <property type="match status" value="1"/>
</dbReference>
<dbReference type="GO" id="GO:0009234">
    <property type="term" value="P:menaquinone biosynthetic process"/>
    <property type="evidence" value="ECO:0007669"/>
    <property type="project" value="UniProtKB-UniRule"/>
</dbReference>
<dbReference type="AlphaFoldDB" id="A0A1G9FX78"/>
<dbReference type="NCBIfam" id="TIGR01923">
    <property type="entry name" value="menE"/>
    <property type="match status" value="1"/>
</dbReference>
<dbReference type="PANTHER" id="PTHR43201">
    <property type="entry name" value="ACYL-COA SYNTHETASE"/>
    <property type="match status" value="1"/>
</dbReference>
<organism evidence="8 9">
    <name type="scientific">Lacicoccus qingdaonensis</name>
    <dbReference type="NCBI Taxonomy" id="576118"/>
    <lineage>
        <taxon>Bacteria</taxon>
        <taxon>Bacillati</taxon>
        <taxon>Bacillota</taxon>
        <taxon>Bacilli</taxon>
        <taxon>Bacillales</taxon>
        <taxon>Salinicoccaceae</taxon>
        <taxon>Lacicoccus</taxon>
    </lineage>
</organism>
<protein>
    <recommendedName>
        <fullName evidence="5">2-succinylbenzoate--CoA ligase</fullName>
        <ecNumber evidence="5">6.2.1.26</ecNumber>
    </recommendedName>
    <alternativeName>
        <fullName evidence="5">o-succinylbenzoyl-CoA synthetase</fullName>
        <shortName evidence="5">OSB-CoA synthetase</shortName>
    </alternativeName>
</protein>
<dbReference type="PANTHER" id="PTHR43201:SF5">
    <property type="entry name" value="MEDIUM-CHAIN ACYL-COA LIGASE ACSF2, MITOCHONDRIAL"/>
    <property type="match status" value="1"/>
</dbReference>
<dbReference type="InterPro" id="IPR045851">
    <property type="entry name" value="AMP-bd_C_sf"/>
</dbReference>
<reference evidence="9" key="1">
    <citation type="submission" date="2016-10" db="EMBL/GenBank/DDBJ databases">
        <authorList>
            <person name="Varghese N."/>
            <person name="Submissions S."/>
        </authorList>
    </citation>
    <scope>NUCLEOTIDE SEQUENCE [LARGE SCALE GENOMIC DNA]</scope>
    <source>
        <strain evidence="9">CGMCC 1.8895</strain>
    </source>
</reference>
<dbReference type="Gene3D" id="3.30.300.30">
    <property type="match status" value="1"/>
</dbReference>
<dbReference type="Pfam" id="PF00501">
    <property type="entry name" value="AMP-binding"/>
    <property type="match status" value="1"/>
</dbReference>
<comment type="function">
    <text evidence="5">Converts 2-succinylbenzoate (OSB) to 2-succinylbenzoyl-CoA (OSB-CoA).</text>
</comment>
<evidence type="ECO:0000256" key="1">
    <source>
        <dbReference type="ARBA" id="ARBA00022428"/>
    </source>
</evidence>
<dbReference type="GO" id="GO:0006631">
    <property type="term" value="P:fatty acid metabolic process"/>
    <property type="evidence" value="ECO:0007669"/>
    <property type="project" value="TreeGrafter"/>
</dbReference>
<keyword evidence="9" id="KW-1185">Reference proteome</keyword>
<keyword evidence="1 5" id="KW-0474">Menaquinone biosynthesis</keyword>
<evidence type="ECO:0000259" key="7">
    <source>
        <dbReference type="Pfam" id="PF13193"/>
    </source>
</evidence>
<evidence type="ECO:0000313" key="9">
    <source>
        <dbReference type="Proteomes" id="UP000199008"/>
    </source>
</evidence>
<sequence length="456" mass="51047">MENWLKKAYEDVPEKTAVKYGEETMTYKVLYEEAHSLAGKIKSLGEKRIGVYIYNSLESLKLIHALMQAKVEIVFINTRLTNREITVQLEDVNVSTIIATKPFEIDGFEVIGLEVLDQLEPVDFEAGFSEEDTLSIMFTSGTTGRAKAVKQTYLNHYASAKGCESRFGYDSDSVWLQINPIFHISGLSIVLRSVIAQCTNILVDKFDEAEIVTLLKTNDVTHTSLVPIMLERLIAVSNDFGSHLKGILLGGAGVTKKVLKEALDNGLPVYNSFGMTETCSQIVSIPYHDKKILDGTVGKALKNVSIKTDDNDELLVRADNVTPGYLNAPMAQADGYFKTGDLAHIDEEGYLYILDRRKDLIISGGENIYPKEIEDRVHEVDGVEGCVVVKVKDEKWGETPVLLVHGDRNIEEDILNHLNATLARYKMPKEIHFVDHIIMTSTGKVSRQQNFEHYIK</sequence>
<dbReference type="Proteomes" id="UP000199008">
    <property type="component" value="Unassembled WGS sequence"/>
</dbReference>
<comment type="pathway">
    <text evidence="5">Quinol/quinone metabolism; 1,4-dihydroxy-2-naphthoate biosynthesis; 1,4-dihydroxy-2-naphthoate from chorismate: step 5/7.</text>
</comment>
<accession>A0A1G9FX78</accession>